<dbReference type="InterPro" id="IPR001123">
    <property type="entry name" value="LeuE-type"/>
</dbReference>
<evidence type="ECO:0000313" key="7">
    <source>
        <dbReference type="EMBL" id="EGJ71566.1"/>
    </source>
</evidence>
<feature type="transmembrane region" description="Helical" evidence="6">
    <location>
        <begin position="12"/>
        <end position="36"/>
    </location>
</feature>
<keyword evidence="2" id="KW-1003">Cell membrane</keyword>
<feature type="transmembrane region" description="Helical" evidence="6">
    <location>
        <begin position="118"/>
        <end position="144"/>
    </location>
</feature>
<evidence type="ECO:0000256" key="3">
    <source>
        <dbReference type="ARBA" id="ARBA00022692"/>
    </source>
</evidence>
<organism evidence="7 8">
    <name type="scientific">Bacteroides coprosuis DSM 18011</name>
    <dbReference type="NCBI Taxonomy" id="679937"/>
    <lineage>
        <taxon>Bacteria</taxon>
        <taxon>Pseudomonadati</taxon>
        <taxon>Bacteroidota</taxon>
        <taxon>Bacteroidia</taxon>
        <taxon>Bacteroidales</taxon>
        <taxon>Bacteroidaceae</taxon>
        <taxon>Bacteroides</taxon>
    </lineage>
</organism>
<evidence type="ECO:0000256" key="1">
    <source>
        <dbReference type="ARBA" id="ARBA00004651"/>
    </source>
</evidence>
<comment type="subcellular location">
    <subcellularLocation>
        <location evidence="1">Cell membrane</location>
        <topology evidence="1">Multi-pass membrane protein</topology>
    </subcellularLocation>
</comment>
<accession>F3ZNZ0</accession>
<evidence type="ECO:0000256" key="6">
    <source>
        <dbReference type="SAM" id="Phobius"/>
    </source>
</evidence>
<dbReference type="AlphaFoldDB" id="F3ZNZ0"/>
<evidence type="ECO:0000256" key="4">
    <source>
        <dbReference type="ARBA" id="ARBA00022989"/>
    </source>
</evidence>
<evidence type="ECO:0000256" key="2">
    <source>
        <dbReference type="ARBA" id="ARBA00022475"/>
    </source>
</evidence>
<dbReference type="Pfam" id="PF01810">
    <property type="entry name" value="LysE"/>
    <property type="match status" value="1"/>
</dbReference>
<dbReference type="GO" id="GO:0015171">
    <property type="term" value="F:amino acid transmembrane transporter activity"/>
    <property type="evidence" value="ECO:0007669"/>
    <property type="project" value="TreeGrafter"/>
</dbReference>
<keyword evidence="4 6" id="KW-1133">Transmembrane helix</keyword>
<keyword evidence="8" id="KW-1185">Reference proteome</keyword>
<dbReference type="HOGENOM" id="CLU_079569_0_1_10"/>
<dbReference type="EMBL" id="CM001167">
    <property type="protein sequence ID" value="EGJ71566.1"/>
    <property type="molecule type" value="Genomic_DNA"/>
</dbReference>
<sequence length="228" mass="25764">MNLVFNIPWESFLSLTIVHFFAVVSPGPALIVLMNISMNKGRRIGNYCALGVGVGIGLHLLYTFLGLAQLIGSTAWLSRSVILVALAYFSYICWGLLNSKKEQEQVQLQMQATTNKDAWSAFTQGFIACAINPNAIVFSITMFAPIIDPSWSFFSCFVMLIWLIFNCFLVYVGFNLVFSSPKISASYFKYRHIIDRLIALFFLYLIVCFAAKLFPPEWTESFSGLLYF</sequence>
<feature type="transmembrane region" description="Helical" evidence="6">
    <location>
        <begin position="48"/>
        <end position="71"/>
    </location>
</feature>
<dbReference type="GO" id="GO:0005886">
    <property type="term" value="C:plasma membrane"/>
    <property type="evidence" value="ECO:0007669"/>
    <property type="project" value="UniProtKB-SubCell"/>
</dbReference>
<dbReference type="PANTHER" id="PTHR30086">
    <property type="entry name" value="ARGININE EXPORTER PROTEIN ARGO"/>
    <property type="match status" value="1"/>
</dbReference>
<evidence type="ECO:0000256" key="5">
    <source>
        <dbReference type="ARBA" id="ARBA00023136"/>
    </source>
</evidence>
<gene>
    <name evidence="7" type="ORF">Bcop_1369</name>
</gene>
<name>F3ZNZ0_9BACE</name>
<dbReference type="PANTHER" id="PTHR30086:SF20">
    <property type="entry name" value="ARGININE EXPORTER PROTEIN ARGO-RELATED"/>
    <property type="match status" value="1"/>
</dbReference>
<feature type="transmembrane region" description="Helical" evidence="6">
    <location>
        <begin position="77"/>
        <end position="97"/>
    </location>
</feature>
<reference evidence="7 8" key="1">
    <citation type="journal article" date="2011" name="Stand. Genomic Sci.">
        <title>Non-contiguous finished genome sequence of Bacteroides coprosuis type strain (PC139).</title>
        <authorList>
            <person name="Land M."/>
            <person name="Held B."/>
            <person name="Gronow S."/>
            <person name="Abt B."/>
            <person name="Lucas S."/>
            <person name="Del Rio T.G."/>
            <person name="Nolan M."/>
            <person name="Tice H."/>
            <person name="Cheng J.F."/>
            <person name="Pitluck S."/>
            <person name="Liolios K."/>
            <person name="Pagani I."/>
            <person name="Ivanova N."/>
            <person name="Mavromatis K."/>
            <person name="Mikhailova N."/>
            <person name="Pati A."/>
            <person name="Tapia R."/>
            <person name="Han C."/>
            <person name="Goodwin L."/>
            <person name="Chen A."/>
            <person name="Palaniappan K."/>
            <person name="Hauser L."/>
            <person name="Brambilla E.M."/>
            <person name="Rohde M."/>
            <person name="Goker M."/>
            <person name="Detter J.C."/>
            <person name="Woyke T."/>
            <person name="Bristow J."/>
            <person name="Eisen J.A."/>
            <person name="Markowitz V."/>
            <person name="Hugenholtz P."/>
            <person name="Kyrpides N.C."/>
            <person name="Klenk H.P."/>
            <person name="Lapidus A."/>
        </authorList>
    </citation>
    <scope>NUCLEOTIDE SEQUENCE</scope>
    <source>
        <strain evidence="7 8">DSM 18011</strain>
    </source>
</reference>
<keyword evidence="3 6" id="KW-0812">Transmembrane</keyword>
<dbReference type="OrthoDB" id="9784202at2"/>
<proteinExistence type="predicted"/>
<dbReference type="STRING" id="679937.Bcop_1369"/>
<dbReference type="Proteomes" id="UP000018439">
    <property type="component" value="Chromosome"/>
</dbReference>
<feature type="transmembrane region" description="Helical" evidence="6">
    <location>
        <begin position="193"/>
        <end position="214"/>
    </location>
</feature>
<protein>
    <submittedName>
        <fullName evidence="7">Lysine exporter protein (LYSE/YGGA)</fullName>
    </submittedName>
</protein>
<feature type="transmembrane region" description="Helical" evidence="6">
    <location>
        <begin position="150"/>
        <end position="172"/>
    </location>
</feature>
<keyword evidence="5 6" id="KW-0472">Membrane</keyword>
<dbReference type="eggNOG" id="COG1280">
    <property type="taxonomic scope" value="Bacteria"/>
</dbReference>
<evidence type="ECO:0000313" key="8">
    <source>
        <dbReference type="Proteomes" id="UP000018439"/>
    </source>
</evidence>